<reference evidence="1" key="1">
    <citation type="journal article" date="2023" name="G3 (Bethesda)">
        <title>A reference genome for the long-term kleptoplast-retaining sea slug Elysia crispata morphotype clarki.</title>
        <authorList>
            <person name="Eastman K.E."/>
            <person name="Pendleton A.L."/>
            <person name="Shaikh M.A."/>
            <person name="Suttiyut T."/>
            <person name="Ogas R."/>
            <person name="Tomko P."/>
            <person name="Gavelis G."/>
            <person name="Widhalm J.R."/>
            <person name="Wisecaver J.H."/>
        </authorList>
    </citation>
    <scope>NUCLEOTIDE SEQUENCE</scope>
    <source>
        <strain evidence="1">ECLA1</strain>
    </source>
</reference>
<protein>
    <submittedName>
        <fullName evidence="1">Uncharacterized protein</fullName>
    </submittedName>
</protein>
<gene>
    <name evidence="1" type="ORF">RRG08_007984</name>
</gene>
<dbReference type="EMBL" id="JAWDGP010003903">
    <property type="protein sequence ID" value="KAK3769581.1"/>
    <property type="molecule type" value="Genomic_DNA"/>
</dbReference>
<evidence type="ECO:0000313" key="1">
    <source>
        <dbReference type="EMBL" id="KAK3769581.1"/>
    </source>
</evidence>
<sequence>MCRSCSIAVTSASQINCLDCSRSRSRPVVELSKRQEKSGTRNSLDCCSPQFLGKDLGLACPRESQYEL</sequence>
<name>A0AAE0ZIM1_9GAST</name>
<dbReference type="AlphaFoldDB" id="A0AAE0ZIM1"/>
<keyword evidence="2" id="KW-1185">Reference proteome</keyword>
<evidence type="ECO:0000313" key="2">
    <source>
        <dbReference type="Proteomes" id="UP001283361"/>
    </source>
</evidence>
<dbReference type="Proteomes" id="UP001283361">
    <property type="component" value="Unassembled WGS sequence"/>
</dbReference>
<organism evidence="1 2">
    <name type="scientific">Elysia crispata</name>
    <name type="common">lettuce slug</name>
    <dbReference type="NCBI Taxonomy" id="231223"/>
    <lineage>
        <taxon>Eukaryota</taxon>
        <taxon>Metazoa</taxon>
        <taxon>Spiralia</taxon>
        <taxon>Lophotrochozoa</taxon>
        <taxon>Mollusca</taxon>
        <taxon>Gastropoda</taxon>
        <taxon>Heterobranchia</taxon>
        <taxon>Euthyneura</taxon>
        <taxon>Panpulmonata</taxon>
        <taxon>Sacoglossa</taxon>
        <taxon>Placobranchoidea</taxon>
        <taxon>Plakobranchidae</taxon>
        <taxon>Elysia</taxon>
    </lineage>
</organism>
<comment type="caution">
    <text evidence="1">The sequence shown here is derived from an EMBL/GenBank/DDBJ whole genome shotgun (WGS) entry which is preliminary data.</text>
</comment>
<proteinExistence type="predicted"/>
<accession>A0AAE0ZIM1</accession>